<reference evidence="1 2" key="1">
    <citation type="submission" date="2024-03" db="EMBL/GenBank/DDBJ databases">
        <title>Human intestinal bacterial collection.</title>
        <authorList>
            <person name="Pauvert C."/>
            <person name="Hitch T.C.A."/>
            <person name="Clavel T."/>
        </authorList>
    </citation>
    <scope>NUCLEOTIDE SEQUENCE [LARGE SCALE GENOMIC DNA]</scope>
    <source>
        <strain evidence="1 2">CLA-AA-H192</strain>
    </source>
</reference>
<sequence>MESSRYIDEVNCYHSAGFSFDYQINWIVPAITGSENANGYIVQHFTRLSQPKNSIVDDIEYFEAWRIKNGVCLDRGKCDDEFSVGMNLGFCALQKALHTKGSFEISAAVYWIPEFSPLCKIVDKWSDTAVTQTAGLKGSYDFRELSEEYLVFHRPLFTHSWSLITEDEIKSKVQKAIFAYCPNNTPRDEELMNENLEYIFKGQSGELQKIKRRIANVWHQQWN</sequence>
<protein>
    <submittedName>
        <fullName evidence="1">Uncharacterized protein</fullName>
    </submittedName>
</protein>
<keyword evidence="2" id="KW-1185">Reference proteome</keyword>
<dbReference type="Proteomes" id="UP001491552">
    <property type="component" value="Unassembled WGS sequence"/>
</dbReference>
<dbReference type="EMBL" id="JBBMFF010000190">
    <property type="protein sequence ID" value="MEQ2510822.1"/>
    <property type="molecule type" value="Genomic_DNA"/>
</dbReference>
<gene>
    <name evidence="1" type="ORF">WMO66_06115</name>
</gene>
<evidence type="ECO:0000313" key="2">
    <source>
        <dbReference type="Proteomes" id="UP001491552"/>
    </source>
</evidence>
<comment type="caution">
    <text evidence="1">The sequence shown here is derived from an EMBL/GenBank/DDBJ whole genome shotgun (WGS) entry which is preliminary data.</text>
</comment>
<accession>A0ABV1G5X5</accession>
<proteinExistence type="predicted"/>
<organism evidence="1 2">
    <name type="scientific">Faecousia intestinalis</name>
    <dbReference type="NCBI Taxonomy" id="3133167"/>
    <lineage>
        <taxon>Bacteria</taxon>
        <taxon>Bacillati</taxon>
        <taxon>Bacillota</taxon>
        <taxon>Clostridia</taxon>
        <taxon>Eubacteriales</taxon>
        <taxon>Oscillospiraceae</taxon>
        <taxon>Faecousia</taxon>
    </lineage>
</organism>
<name>A0ABV1G5X5_9FIRM</name>
<dbReference type="RefSeq" id="WP_349135503.1">
    <property type="nucleotide sequence ID" value="NZ_JBBMFF010000190.1"/>
</dbReference>
<evidence type="ECO:0000313" key="1">
    <source>
        <dbReference type="EMBL" id="MEQ2510822.1"/>
    </source>
</evidence>